<dbReference type="Pfam" id="PF00817">
    <property type="entry name" value="IMS"/>
    <property type="match status" value="1"/>
</dbReference>
<dbReference type="GO" id="GO:0005657">
    <property type="term" value="C:replication fork"/>
    <property type="evidence" value="ECO:0000318"/>
    <property type="project" value="GO_Central"/>
</dbReference>
<dbReference type="InterPro" id="IPR036775">
    <property type="entry name" value="DNA_pol_Y-fam_lit_finger_sf"/>
</dbReference>
<dbReference type="VEuPathDB" id="FungiDB:NCU01936"/>
<dbReference type="Gene3D" id="1.10.150.20">
    <property type="entry name" value="5' to 3' exonuclease, C-terminal subdomain"/>
    <property type="match status" value="1"/>
</dbReference>
<evidence type="ECO:0000256" key="10">
    <source>
        <dbReference type="ARBA" id="ARBA00023242"/>
    </source>
</evidence>
<dbReference type="SUPFAM" id="SSF56672">
    <property type="entry name" value="DNA/RNA polymerases"/>
    <property type="match status" value="1"/>
</dbReference>
<evidence type="ECO:0000256" key="4">
    <source>
        <dbReference type="ARBA" id="ARBA00022723"/>
    </source>
</evidence>
<evidence type="ECO:0000256" key="6">
    <source>
        <dbReference type="ARBA" id="ARBA00022771"/>
    </source>
</evidence>
<dbReference type="GO" id="GO:0070987">
    <property type="term" value="P:error-free translesion synthesis"/>
    <property type="evidence" value="ECO:0007669"/>
    <property type="project" value="UniProtKB-ARBA"/>
</dbReference>
<dbReference type="Pfam" id="PF11799">
    <property type="entry name" value="IMS_C"/>
    <property type="match status" value="1"/>
</dbReference>
<dbReference type="InterPro" id="IPR043128">
    <property type="entry name" value="Rev_trsase/Diguanyl_cyclase"/>
</dbReference>
<keyword evidence="6" id="KW-0863">Zinc-finger</keyword>
<dbReference type="InParanoid" id="Q7SDN7"/>
<feature type="region of interest" description="Disordered" evidence="12">
    <location>
        <begin position="605"/>
        <end position="672"/>
    </location>
</feature>
<evidence type="ECO:0000313" key="15">
    <source>
        <dbReference type="EMBL" id="EAA34884.1"/>
    </source>
</evidence>
<keyword evidence="7" id="KW-0862">Zinc</keyword>
<evidence type="ECO:0000256" key="12">
    <source>
        <dbReference type="SAM" id="MobiDB-lite"/>
    </source>
</evidence>
<feature type="domain" description="UBZ3-type" evidence="14">
    <location>
        <begin position="590"/>
        <end position="625"/>
    </location>
</feature>
<dbReference type="STRING" id="367110.Q7SDN7"/>
<evidence type="ECO:0000256" key="8">
    <source>
        <dbReference type="ARBA" id="ARBA00023128"/>
    </source>
</evidence>
<dbReference type="GO" id="GO:0005634">
    <property type="term" value="C:nucleus"/>
    <property type="evidence" value="ECO:0000318"/>
    <property type="project" value="GO_Central"/>
</dbReference>
<dbReference type="FunFam" id="3.30.1490.100:FF:000009">
    <property type="entry name" value="DNA polymerase eta subunit"/>
    <property type="match status" value="1"/>
</dbReference>
<dbReference type="GO" id="GO:0005739">
    <property type="term" value="C:mitochondrion"/>
    <property type="evidence" value="ECO:0007669"/>
    <property type="project" value="UniProtKB-SubCell"/>
</dbReference>
<feature type="domain" description="UmuC" evidence="13">
    <location>
        <begin position="46"/>
        <end position="308"/>
    </location>
</feature>
<dbReference type="GO" id="GO:0042276">
    <property type="term" value="P:error-prone translesion synthesis"/>
    <property type="evidence" value="ECO:0000318"/>
    <property type="project" value="GO_Central"/>
</dbReference>
<dbReference type="RefSeq" id="XP_964120.1">
    <property type="nucleotide sequence ID" value="XM_959027.2"/>
</dbReference>
<protein>
    <recommendedName>
        <fullName evidence="11">DNA polymerase eta</fullName>
    </recommendedName>
</protein>
<name>Q7SDN7_NEUCR</name>
<dbReference type="GO" id="GO:0003684">
    <property type="term" value="F:damaged DNA binding"/>
    <property type="evidence" value="ECO:0007669"/>
    <property type="project" value="InterPro"/>
</dbReference>
<dbReference type="OrthoDB" id="5723at2759"/>
<dbReference type="Pfam" id="PF18439">
    <property type="entry name" value="zf_UBZ"/>
    <property type="match status" value="1"/>
</dbReference>
<evidence type="ECO:0000256" key="9">
    <source>
        <dbReference type="ARBA" id="ARBA00023204"/>
    </source>
</evidence>
<dbReference type="PROSITE" id="PS50173">
    <property type="entry name" value="UMUC"/>
    <property type="match status" value="1"/>
</dbReference>
<dbReference type="GO" id="GO:0009314">
    <property type="term" value="P:response to radiation"/>
    <property type="evidence" value="ECO:0000318"/>
    <property type="project" value="GO_Central"/>
</dbReference>
<feature type="region of interest" description="Disordered" evidence="12">
    <location>
        <begin position="562"/>
        <end position="593"/>
    </location>
</feature>
<sequence>MSSPPHMQSFRDLSPAGAPGMKRSRFTYRHIQQLAASSTSCPLRVIAHLDLDCFYAQVEMVRLGIPDDKPVAVQQWQGLIAVNYPARSFGIGRHCNVSEAKKLCPDLIHQHVATWREGDAKWDYHPDAAANMATHKVSLDPYRLESRKILAIIKEELPPHLQKVEKASIDEVFMDLSAQVHTILLERFPELANPPPYDDPTEMLPMPSITALDWQADALVDLPDENAELEDPDWDDVAILIGSEIVRKVRIAIKDKLGYTCSAGVACNKLLSKLGSAYRKPNQQTVLRNRSIQHFLSDFKFTKMRNLGGKLGEQISQMFHTDTVKDLLSASVEQLKSKLGDDTGVWVYNTVRGIDTSEVNPRVQIKSMLSAKSFRPSITSFEQAVRWLRIFAADIFSRLVEEGVLENKRRPKTINLHHRHGTQTRSRQGPIPQGRKLDEESLLELARNLLSQIVSEGQVWPCSNLSLSVGGFEDGVTGNMGIGAFLLKGEEAQASKTGSGTATVDSETEIRPAEKRRRLDNGGIERFFAKRELSHGANPGLGSDDTAISGQSGQRLGTLKEEVMSGEPAGSEGVGKGDEVYNGKSESEPGPIITLTCSRCNASLDSPEELQSHQDWHFAKELQEQERVSQTFVNQPSASSSRAGNQKSTSTMPKRQGRPKKVERGQSKLKFG</sequence>
<dbReference type="Gene3D" id="3.30.70.270">
    <property type="match status" value="1"/>
</dbReference>
<dbReference type="FunFam" id="1.10.150.20:FF:000014">
    <property type="entry name" value="Polymerase (DNA directed), eta"/>
    <property type="match status" value="1"/>
</dbReference>
<dbReference type="InterPro" id="IPR001126">
    <property type="entry name" value="UmuC"/>
</dbReference>
<keyword evidence="3" id="KW-0808">Transferase</keyword>
<dbReference type="PIRSF" id="PIRSF036603">
    <property type="entry name" value="DPol_eta"/>
    <property type="match status" value="1"/>
</dbReference>
<dbReference type="PROSITE" id="PS00028">
    <property type="entry name" value="ZINC_FINGER_C2H2_1"/>
    <property type="match status" value="1"/>
</dbReference>
<dbReference type="EMBL" id="CM002236">
    <property type="protein sequence ID" value="EAA34884.1"/>
    <property type="molecule type" value="Genomic_DNA"/>
</dbReference>
<dbReference type="FunCoup" id="Q7SDN7">
    <property type="interactions" value="594"/>
</dbReference>
<evidence type="ECO:0000256" key="11">
    <source>
        <dbReference type="ARBA" id="ARBA00044975"/>
    </source>
</evidence>
<dbReference type="InterPro" id="IPR052230">
    <property type="entry name" value="DNA_polymerase_eta"/>
</dbReference>
<dbReference type="SMR" id="Q7SDN7"/>
<reference evidence="15 16" key="1">
    <citation type="journal article" date="2003" name="Nature">
        <title>The genome sequence of the filamentous fungus Neurospora crassa.</title>
        <authorList>
            <person name="Galagan J.E."/>
            <person name="Calvo S.E."/>
            <person name="Borkovich K.A."/>
            <person name="Selker E.U."/>
            <person name="Read N.D."/>
            <person name="Jaffe D."/>
            <person name="FitzHugh W."/>
            <person name="Ma L.J."/>
            <person name="Smirnov S."/>
            <person name="Purcell S."/>
            <person name="Rehman B."/>
            <person name="Elkins T."/>
            <person name="Engels R."/>
            <person name="Wang S."/>
            <person name="Nielsen C.B."/>
            <person name="Butler J."/>
            <person name="Endrizzi M."/>
            <person name="Qui D."/>
            <person name="Ianakiev P."/>
            <person name="Bell-Pedersen D."/>
            <person name="Nelson M.A."/>
            <person name="Werner-Washburne M."/>
            <person name="Selitrennikoff C.P."/>
            <person name="Kinsey J.A."/>
            <person name="Braun E.L."/>
            <person name="Zelter A."/>
            <person name="Schulte U."/>
            <person name="Kothe G.O."/>
            <person name="Jedd G."/>
            <person name="Mewes W."/>
            <person name="Staben C."/>
            <person name="Marcotte E."/>
            <person name="Greenberg D."/>
            <person name="Roy A."/>
            <person name="Foley K."/>
            <person name="Naylor J."/>
            <person name="Stange-Thomann N."/>
            <person name="Barrett R."/>
            <person name="Gnerre S."/>
            <person name="Kamal M."/>
            <person name="Kamvysselis M."/>
            <person name="Mauceli E."/>
            <person name="Bielke C."/>
            <person name="Rudd S."/>
            <person name="Frishman D."/>
            <person name="Krystofova S."/>
            <person name="Rasmussen C."/>
            <person name="Metzenberg R.L."/>
            <person name="Perkins D.D."/>
            <person name="Kroken S."/>
            <person name="Cogoni C."/>
            <person name="Macino G."/>
            <person name="Catcheside D."/>
            <person name="Li W."/>
            <person name="Pratt R.J."/>
            <person name="Osmani S.A."/>
            <person name="DeSouza C.P."/>
            <person name="Glass L."/>
            <person name="Orbach M.J."/>
            <person name="Berglund J.A."/>
            <person name="Voelker R."/>
            <person name="Yarden O."/>
            <person name="Plamann M."/>
            <person name="Seiler S."/>
            <person name="Dunlap J."/>
            <person name="Radford A."/>
            <person name="Aramayo R."/>
            <person name="Natvig D.O."/>
            <person name="Alex L.A."/>
            <person name="Mannhaupt G."/>
            <person name="Ebbole D.J."/>
            <person name="Freitag M."/>
            <person name="Paulsen I."/>
            <person name="Sachs M.S."/>
            <person name="Lander E.S."/>
            <person name="Nusbaum C."/>
            <person name="Birren B."/>
        </authorList>
    </citation>
    <scope>NUCLEOTIDE SEQUENCE [LARGE SCALE GENOMIC DNA]</scope>
    <source>
        <strain evidence="16">ATCC 24698 / 74-OR23-1A / CBS 708.71 / DSM 1257 / FGSC 987</strain>
    </source>
</reference>
<evidence type="ECO:0000256" key="3">
    <source>
        <dbReference type="ARBA" id="ARBA00022679"/>
    </source>
</evidence>
<comment type="subcellular location">
    <subcellularLocation>
        <location evidence="2">Mitochondrion</location>
    </subcellularLocation>
    <subcellularLocation>
        <location evidence="1">Nucleus</location>
    </subcellularLocation>
</comment>
<dbReference type="GO" id="GO:0008270">
    <property type="term" value="F:zinc ion binding"/>
    <property type="evidence" value="ECO:0007669"/>
    <property type="project" value="UniProtKB-KW"/>
</dbReference>
<dbReference type="InterPro" id="IPR043502">
    <property type="entry name" value="DNA/RNA_pol_sf"/>
</dbReference>
<feature type="compositionally biased region" description="Basic and acidic residues" evidence="12">
    <location>
        <begin position="575"/>
        <end position="587"/>
    </location>
</feature>
<dbReference type="SUPFAM" id="SSF100879">
    <property type="entry name" value="Lesion bypass DNA polymerase (Y-family), little finger domain"/>
    <property type="match status" value="1"/>
</dbReference>
<dbReference type="FunFam" id="3.30.70.270:FF:000056">
    <property type="entry name" value="Sister chromatid cohesion protein Eso1"/>
    <property type="match status" value="1"/>
</dbReference>
<dbReference type="InterPro" id="IPR017961">
    <property type="entry name" value="DNA_pol_Y-fam_little_finger"/>
</dbReference>
<keyword evidence="4" id="KW-0479">Metal-binding</keyword>
<dbReference type="GO" id="GO:0003887">
    <property type="term" value="F:DNA-directed DNA polymerase activity"/>
    <property type="evidence" value="ECO:0000318"/>
    <property type="project" value="GO_Central"/>
</dbReference>
<dbReference type="PANTHER" id="PTHR45873">
    <property type="entry name" value="DNA POLYMERASE ETA"/>
    <property type="match status" value="1"/>
</dbReference>
<dbReference type="Gene3D" id="3.40.1170.60">
    <property type="match status" value="1"/>
</dbReference>
<evidence type="ECO:0000256" key="5">
    <source>
        <dbReference type="ARBA" id="ARBA00022763"/>
    </source>
</evidence>
<dbReference type="InterPro" id="IPR041298">
    <property type="entry name" value="UBZ3"/>
</dbReference>
<keyword evidence="8" id="KW-0496">Mitochondrion</keyword>
<evidence type="ECO:0000256" key="7">
    <source>
        <dbReference type="ARBA" id="ARBA00022833"/>
    </source>
</evidence>
<dbReference type="PROSITE" id="PS51907">
    <property type="entry name" value="ZF_UBZ3"/>
    <property type="match status" value="1"/>
</dbReference>
<gene>
    <name evidence="15" type="primary">polh</name>
    <name evidence="15" type="ORF">NCU01936</name>
</gene>
<proteinExistence type="predicted"/>
<evidence type="ECO:0000313" key="16">
    <source>
        <dbReference type="Proteomes" id="UP000001805"/>
    </source>
</evidence>
<feature type="region of interest" description="Disordered" evidence="12">
    <location>
        <begin position="494"/>
        <end position="522"/>
    </location>
</feature>
<evidence type="ECO:0000256" key="2">
    <source>
        <dbReference type="ARBA" id="ARBA00004173"/>
    </source>
</evidence>
<dbReference type="AlphaFoldDB" id="Q7SDN7"/>
<feature type="compositionally biased region" description="Polar residues" evidence="12">
    <location>
        <begin position="494"/>
        <end position="505"/>
    </location>
</feature>
<keyword evidence="5" id="KW-0227">DNA damage</keyword>
<dbReference type="PaxDb" id="5141-EFNCRP00000001020"/>
<dbReference type="GeneID" id="3880269"/>
<dbReference type="Gene3D" id="3.30.1490.100">
    <property type="entry name" value="DNA polymerase, Y-family, little finger domain"/>
    <property type="match status" value="1"/>
</dbReference>
<dbReference type="GO" id="GO:0035861">
    <property type="term" value="C:site of double-strand break"/>
    <property type="evidence" value="ECO:0000318"/>
    <property type="project" value="GO_Central"/>
</dbReference>
<dbReference type="GO" id="GO:0007064">
    <property type="term" value="P:mitotic sister chromatid cohesion"/>
    <property type="evidence" value="ECO:0007669"/>
    <property type="project" value="UniProtKB-ARBA"/>
</dbReference>
<organism evidence="15 16">
    <name type="scientific">Neurospora crassa (strain ATCC 24698 / 74-OR23-1A / CBS 708.71 / DSM 1257 / FGSC 987)</name>
    <dbReference type="NCBI Taxonomy" id="367110"/>
    <lineage>
        <taxon>Eukaryota</taxon>
        <taxon>Fungi</taxon>
        <taxon>Dikarya</taxon>
        <taxon>Ascomycota</taxon>
        <taxon>Pezizomycotina</taxon>
        <taxon>Sordariomycetes</taxon>
        <taxon>Sordariomycetidae</taxon>
        <taxon>Sordariales</taxon>
        <taxon>Sordariaceae</taxon>
        <taxon>Neurospora</taxon>
    </lineage>
</organism>
<evidence type="ECO:0000256" key="1">
    <source>
        <dbReference type="ARBA" id="ARBA00004123"/>
    </source>
</evidence>
<dbReference type="PANTHER" id="PTHR45873:SF1">
    <property type="entry name" value="DNA POLYMERASE ETA"/>
    <property type="match status" value="1"/>
</dbReference>
<feature type="compositionally biased region" description="Polar residues" evidence="12">
    <location>
        <begin position="628"/>
        <end position="653"/>
    </location>
</feature>
<evidence type="ECO:0000259" key="14">
    <source>
        <dbReference type="PROSITE" id="PS51907"/>
    </source>
</evidence>
<evidence type="ECO:0000259" key="13">
    <source>
        <dbReference type="PROSITE" id="PS50173"/>
    </source>
</evidence>
<keyword evidence="10" id="KW-0539">Nucleus</keyword>
<dbReference type="FunFam" id="3.40.1170.60:FF:000008">
    <property type="entry name" value="DNA polymerase eta subunit"/>
    <property type="match status" value="1"/>
</dbReference>
<keyword evidence="16" id="KW-1185">Reference proteome</keyword>
<dbReference type="HOGENOM" id="CLU_012348_7_1_1"/>
<dbReference type="KEGG" id="ncr:NCU01936"/>
<feature type="compositionally biased region" description="Basic and acidic residues" evidence="12">
    <location>
        <begin position="508"/>
        <end position="520"/>
    </location>
</feature>
<dbReference type="InterPro" id="IPR013087">
    <property type="entry name" value="Znf_C2H2_type"/>
</dbReference>
<feature type="compositionally biased region" description="Basic and acidic residues" evidence="12">
    <location>
        <begin position="610"/>
        <end position="627"/>
    </location>
</feature>
<dbReference type="GO" id="GO:0006281">
    <property type="term" value="P:DNA repair"/>
    <property type="evidence" value="ECO:0007669"/>
    <property type="project" value="UniProtKB-KW"/>
</dbReference>
<dbReference type="Pfam" id="PF21704">
    <property type="entry name" value="POLH-Rev1_HhH"/>
    <property type="match status" value="1"/>
</dbReference>
<dbReference type="Proteomes" id="UP000001805">
    <property type="component" value="Chromosome 1, Linkage Group I"/>
</dbReference>
<accession>Q7SDN7</accession>
<keyword evidence="9" id="KW-0234">DNA repair</keyword>